<dbReference type="InterPro" id="IPR023346">
    <property type="entry name" value="Lysozyme-like_dom_sf"/>
</dbReference>
<evidence type="ECO:0000256" key="1">
    <source>
        <dbReference type="ARBA" id="ARBA00010830"/>
    </source>
</evidence>
<dbReference type="SMART" id="SM01208">
    <property type="entry name" value="G5"/>
    <property type="match status" value="1"/>
</dbReference>
<feature type="compositionally biased region" description="Pro residues" evidence="4">
    <location>
        <begin position="128"/>
        <end position="138"/>
    </location>
</feature>
<evidence type="ECO:0000313" key="7">
    <source>
        <dbReference type="Proteomes" id="UP001501638"/>
    </source>
</evidence>
<evidence type="ECO:0000256" key="4">
    <source>
        <dbReference type="SAM" id="MobiDB-lite"/>
    </source>
</evidence>
<dbReference type="Proteomes" id="UP001501638">
    <property type="component" value="Unassembled WGS sequence"/>
</dbReference>
<feature type="domain" description="G5" evidence="5">
    <location>
        <begin position="393"/>
        <end position="473"/>
    </location>
</feature>
<feature type="region of interest" description="Disordered" evidence="4">
    <location>
        <begin position="104"/>
        <end position="200"/>
    </location>
</feature>
<dbReference type="CDD" id="cd13925">
    <property type="entry name" value="RPF"/>
    <property type="match status" value="1"/>
</dbReference>
<dbReference type="InterPro" id="IPR007137">
    <property type="entry name" value="DUF348"/>
</dbReference>
<accession>A0ABP5XHU2</accession>
<dbReference type="EMBL" id="BAAASZ010000031">
    <property type="protein sequence ID" value="GAA2456490.1"/>
    <property type="molecule type" value="Genomic_DNA"/>
</dbReference>
<feature type="compositionally biased region" description="Basic residues" evidence="4">
    <location>
        <begin position="184"/>
        <end position="195"/>
    </location>
</feature>
<evidence type="ECO:0000313" key="6">
    <source>
        <dbReference type="EMBL" id="GAA2456490.1"/>
    </source>
</evidence>
<dbReference type="Pfam" id="PF03990">
    <property type="entry name" value="DUF348"/>
    <property type="match status" value="3"/>
</dbReference>
<feature type="region of interest" description="Disordered" evidence="4">
    <location>
        <begin position="1"/>
        <end position="36"/>
    </location>
</feature>
<gene>
    <name evidence="6" type="ORF">GCM10010405_45620</name>
</gene>
<dbReference type="Gene3D" id="2.20.230.10">
    <property type="entry name" value="Resuscitation-promoting factor rpfb"/>
    <property type="match status" value="1"/>
</dbReference>
<dbReference type="PANTHER" id="PTHR39160">
    <property type="entry name" value="CELL WALL-BINDING PROTEIN YOCH"/>
    <property type="match status" value="1"/>
</dbReference>
<keyword evidence="3" id="KW-0378">Hydrolase</keyword>
<reference evidence="7" key="1">
    <citation type="journal article" date="2019" name="Int. J. Syst. Evol. Microbiol.">
        <title>The Global Catalogue of Microorganisms (GCM) 10K type strain sequencing project: providing services to taxonomists for standard genome sequencing and annotation.</title>
        <authorList>
            <consortium name="The Broad Institute Genomics Platform"/>
            <consortium name="The Broad Institute Genome Sequencing Center for Infectious Disease"/>
            <person name="Wu L."/>
            <person name="Ma J."/>
        </authorList>
    </citation>
    <scope>NUCLEOTIDE SEQUENCE [LARGE SCALE GENOMIC DNA]</scope>
    <source>
        <strain evidence="7">JCM 6305</strain>
    </source>
</reference>
<feature type="compositionally biased region" description="Pro residues" evidence="4">
    <location>
        <begin position="104"/>
        <end position="117"/>
    </location>
</feature>
<comment type="caution">
    <text evidence="6">The sequence shown here is derived from an EMBL/GenBank/DDBJ whole genome shotgun (WGS) entry which is preliminary data.</text>
</comment>
<proteinExistence type="inferred from homology"/>
<dbReference type="InterPro" id="IPR051933">
    <property type="entry name" value="Resuscitation_pf_RpfB"/>
</dbReference>
<evidence type="ECO:0000259" key="5">
    <source>
        <dbReference type="PROSITE" id="PS51109"/>
    </source>
</evidence>
<dbReference type="Gene3D" id="1.10.530.10">
    <property type="match status" value="1"/>
</dbReference>
<dbReference type="SUPFAM" id="SSF53955">
    <property type="entry name" value="Lysozyme-like"/>
    <property type="match status" value="1"/>
</dbReference>
<keyword evidence="7" id="KW-1185">Reference proteome</keyword>
<dbReference type="InterPro" id="IPR011098">
    <property type="entry name" value="G5_dom"/>
</dbReference>
<organism evidence="6 7">
    <name type="scientific">Streptomyces macrosporus</name>
    <dbReference type="NCBI Taxonomy" id="44032"/>
    <lineage>
        <taxon>Bacteria</taxon>
        <taxon>Bacillati</taxon>
        <taxon>Actinomycetota</taxon>
        <taxon>Actinomycetes</taxon>
        <taxon>Kitasatosporales</taxon>
        <taxon>Streptomycetaceae</taxon>
        <taxon>Streptomyces</taxon>
    </lineage>
</organism>
<comment type="similarity">
    <text evidence="1">Belongs to the transglycosylase family. Rpf subfamily.</text>
</comment>
<sequence length="560" mass="60960">MSHPQGSQPHGYGYPSAQSPRPWERRDRDPEDTYRPSYEWYGASAAYQAYEAHETHSPYGAYAAREAHGGHGGYGGAYGAWDAYGVYRVWDAPGVHAPYEPYPPHAPYGAPQDPPTEPLGEPLGRFGPPEPAGPPAAPVEPAAAPVAPPEPRAPLAPRTPGAADETSEAPSPLIPRQSTGGRAAARRAARARRTDRRPETLRRLLPQALVVAFLAGGTSAFVASDKAVRLTVEGRQRTLHTFADDVAELLADEGVTVGEHDAVSPAPGTPLSHGDRVAVRFGRPLTLTLDGRRQRVWTTASTVEEALRRLGVRPEGAYLSVPRDRRIDRDGLAMTVRTERSVTFLADGREHTVRTNAATVRQALAEAGIGLRGQDTASVSLDSFPRDGQTVTVLRITDTEQVREESIAFTTVRREDPTLPKGTEVVAQTGRPGLRRITHELRTVNGVRLRPRHVETVVVREPRPQIVRVGTREVPSSVRGADHLDWDALARCESGGRPDAVDPTGTHGGLYQFDARTWRDLGGRGRPQDAPPAEQTYRAKKLYVQKGASPWPVCGRKLHR</sequence>
<keyword evidence="2" id="KW-0732">Signal</keyword>
<protein>
    <recommendedName>
        <fullName evidence="5">G5 domain-containing protein</fullName>
    </recommendedName>
</protein>
<dbReference type="InterPro" id="IPR010618">
    <property type="entry name" value="RPF"/>
</dbReference>
<evidence type="ECO:0000256" key="3">
    <source>
        <dbReference type="ARBA" id="ARBA00022801"/>
    </source>
</evidence>
<dbReference type="Pfam" id="PF06737">
    <property type="entry name" value="Transglycosylas"/>
    <property type="match status" value="1"/>
</dbReference>
<dbReference type="Pfam" id="PF07501">
    <property type="entry name" value="G5"/>
    <property type="match status" value="1"/>
</dbReference>
<dbReference type="PROSITE" id="PS51109">
    <property type="entry name" value="G5"/>
    <property type="match status" value="1"/>
</dbReference>
<dbReference type="PANTHER" id="PTHR39160:SF4">
    <property type="entry name" value="RESUSCITATION-PROMOTING FACTOR RPFB"/>
    <property type="match status" value="1"/>
</dbReference>
<feature type="compositionally biased region" description="Basic and acidic residues" evidence="4">
    <location>
        <begin position="22"/>
        <end position="34"/>
    </location>
</feature>
<evidence type="ECO:0000256" key="2">
    <source>
        <dbReference type="ARBA" id="ARBA00022729"/>
    </source>
</evidence>
<name>A0ABP5XHU2_9ACTN</name>